<dbReference type="SUPFAM" id="SSF56601">
    <property type="entry name" value="beta-lactamase/transpeptidase-like"/>
    <property type="match status" value="1"/>
</dbReference>
<dbReference type="InterPro" id="IPR050491">
    <property type="entry name" value="AmpC-like"/>
</dbReference>
<keyword evidence="1" id="KW-0472">Membrane</keyword>
<evidence type="ECO:0000313" key="3">
    <source>
        <dbReference type="EMBL" id="MFC5529717.1"/>
    </source>
</evidence>
<keyword evidence="1" id="KW-0812">Transmembrane</keyword>
<feature type="transmembrane region" description="Helical" evidence="1">
    <location>
        <begin position="569"/>
        <end position="591"/>
    </location>
</feature>
<keyword evidence="3" id="KW-0378">Hydrolase</keyword>
<gene>
    <name evidence="3" type="ORF">ACFPQ4_09675</name>
</gene>
<reference evidence="4" key="1">
    <citation type="journal article" date="2019" name="Int. J. Syst. Evol. Microbiol.">
        <title>The Global Catalogue of Microorganisms (GCM) 10K type strain sequencing project: providing services to taxonomists for standard genome sequencing and annotation.</title>
        <authorList>
            <consortium name="The Broad Institute Genomics Platform"/>
            <consortium name="The Broad Institute Genome Sequencing Center for Infectious Disease"/>
            <person name="Wu L."/>
            <person name="Ma J."/>
        </authorList>
    </citation>
    <scope>NUCLEOTIDE SEQUENCE [LARGE SCALE GENOMIC DNA]</scope>
    <source>
        <strain evidence="4">CGMCC 1.18578</strain>
    </source>
</reference>
<name>A0ABW0R080_9BACL</name>
<feature type="domain" description="Beta-lactamase-related" evidence="2">
    <location>
        <begin position="17"/>
        <end position="330"/>
    </location>
</feature>
<evidence type="ECO:0000256" key="1">
    <source>
        <dbReference type="SAM" id="Phobius"/>
    </source>
</evidence>
<keyword evidence="1" id="KW-1133">Transmembrane helix</keyword>
<evidence type="ECO:0000259" key="2">
    <source>
        <dbReference type="Pfam" id="PF00144"/>
    </source>
</evidence>
<dbReference type="Gene3D" id="3.40.710.10">
    <property type="entry name" value="DD-peptidase/beta-lactamase superfamily"/>
    <property type="match status" value="1"/>
</dbReference>
<dbReference type="EC" id="3.-.-.-" evidence="3"/>
<sequence>MEWNTKELSAFFDGYMTGKLDKTPGAVIISVNSEGVLFSQGYGYADKEHKLKADPDSTVYRVGSISKLFTSSAVMQLAEQEKIQLDADINDYLPFRIPNRKDHPIELTHLLTHTAGFDDTAQIADWNWPPSPDAGLEDFKNIYIPPILRDPGVVKSYSNFGMSLAGYIVERQSGVSFAQYIDDYILQPLQMNNSSFRPKPAILSQLAVPYGADAEPMREWNVKPAYIPAGGLFTTASDMGKFMMSFLQESDKAEQQILQKDTRTKMMSLQSSFNPALGGMGYGFVIQVWSKGTQIIWHDGGLPGWYSNLWLIPEKNIGVFVAVNGVGSSELPYDLMNSFINRFIPWTATTTAPNSKQTSVSEALSAEDLVGRYLITRHTSESVYKIATLPQNIRVTVAANEDGTITVSGIGTPGTFFYDKSGRWKTLMGNSLLASYKDRDGLFLQFSGSPAADFQRIDWYEDERFHWTIIAGFVLLFAVGTLVWTVISLRNRSMWRSIPGIVCGIYVAFCVGVAVLFNGMNDTGIDQWSMAIVLSLPMIAALLLAIELIRWLKERSKRKPLVERRVWDILLGSGRVLLIMLQTAFLLYLNYWNLLGWSGME</sequence>
<organism evidence="3 4">
    <name type="scientific">Cohnella yongneupensis</name>
    <dbReference type="NCBI Taxonomy" id="425006"/>
    <lineage>
        <taxon>Bacteria</taxon>
        <taxon>Bacillati</taxon>
        <taxon>Bacillota</taxon>
        <taxon>Bacilli</taxon>
        <taxon>Bacillales</taxon>
        <taxon>Paenibacillaceae</taxon>
        <taxon>Cohnella</taxon>
    </lineage>
</organism>
<dbReference type="InterPro" id="IPR001466">
    <property type="entry name" value="Beta-lactam-related"/>
</dbReference>
<proteinExistence type="predicted"/>
<dbReference type="RefSeq" id="WP_378111612.1">
    <property type="nucleotide sequence ID" value="NZ_JBHSNC010000027.1"/>
</dbReference>
<dbReference type="Pfam" id="PF00144">
    <property type="entry name" value="Beta-lactamase"/>
    <property type="match status" value="1"/>
</dbReference>
<dbReference type="PANTHER" id="PTHR46825">
    <property type="entry name" value="D-ALANYL-D-ALANINE-CARBOXYPEPTIDASE/ENDOPEPTIDASE AMPH"/>
    <property type="match status" value="1"/>
</dbReference>
<evidence type="ECO:0000313" key="4">
    <source>
        <dbReference type="Proteomes" id="UP001596108"/>
    </source>
</evidence>
<dbReference type="PANTHER" id="PTHR46825:SF9">
    <property type="entry name" value="BETA-LACTAMASE-RELATED DOMAIN-CONTAINING PROTEIN"/>
    <property type="match status" value="1"/>
</dbReference>
<comment type="caution">
    <text evidence="3">The sequence shown here is derived from an EMBL/GenBank/DDBJ whole genome shotgun (WGS) entry which is preliminary data.</text>
</comment>
<dbReference type="EMBL" id="JBHSNC010000027">
    <property type="protein sequence ID" value="MFC5529717.1"/>
    <property type="molecule type" value="Genomic_DNA"/>
</dbReference>
<feature type="transmembrane region" description="Helical" evidence="1">
    <location>
        <begin position="465"/>
        <end position="486"/>
    </location>
</feature>
<dbReference type="Proteomes" id="UP001596108">
    <property type="component" value="Unassembled WGS sequence"/>
</dbReference>
<feature type="transmembrane region" description="Helical" evidence="1">
    <location>
        <begin position="498"/>
        <end position="517"/>
    </location>
</feature>
<keyword evidence="4" id="KW-1185">Reference proteome</keyword>
<protein>
    <submittedName>
        <fullName evidence="3">Serine hydrolase domain-containing protein</fullName>
        <ecNumber evidence="3">3.-.-.-</ecNumber>
    </submittedName>
</protein>
<dbReference type="GO" id="GO:0016787">
    <property type="term" value="F:hydrolase activity"/>
    <property type="evidence" value="ECO:0007669"/>
    <property type="project" value="UniProtKB-KW"/>
</dbReference>
<dbReference type="InterPro" id="IPR012338">
    <property type="entry name" value="Beta-lactam/transpept-like"/>
</dbReference>
<feature type="transmembrane region" description="Helical" evidence="1">
    <location>
        <begin position="529"/>
        <end position="549"/>
    </location>
</feature>
<accession>A0ABW0R080</accession>